<dbReference type="PANTHER" id="PTHR48090">
    <property type="entry name" value="UNDECAPRENYL-PHOSPHATE 4-DEOXY-4-FORMAMIDO-L-ARABINOSE TRANSFERASE-RELATED"/>
    <property type="match status" value="1"/>
</dbReference>
<protein>
    <recommendedName>
        <fullName evidence="2">Glycosyltransferase 2-like domain-containing protein</fullName>
    </recommendedName>
</protein>
<dbReference type="AlphaFoldDB" id="A0A2U3QGK0"/>
<dbReference type="CDD" id="cd04179">
    <property type="entry name" value="DPM_DPG-synthase_like"/>
    <property type="match status" value="1"/>
</dbReference>
<accession>A0A2U3QGK0</accession>
<gene>
    <name evidence="3" type="ORF">NBG4_270017</name>
</gene>
<reference evidence="4" key="1">
    <citation type="submission" date="2018-03" db="EMBL/GenBank/DDBJ databases">
        <authorList>
            <person name="Zecchin S."/>
        </authorList>
    </citation>
    <scope>NUCLEOTIDE SEQUENCE [LARGE SCALE GENOMIC DNA]</scope>
</reference>
<sequence length="315" mass="35533">MAAQKISERRKILDNSIAVIIPCHNEEATVGKVIADFRASLPEAVIYVLDNASTDRTAEAARNAGATLIFESRKGKGFAVQTLFERIDADYYVIVDGDDTYPADESPALLREAVEGGFDMVVGARLDRYSGHAFRPLHHLGNRFIRFTINKLFHVALSDILSGYRVLSRNFVKGVPLLAVGFEIETELTLKALYYGYKIKEIDIHYRERPQGSYSKLRTFTDGFRVLSLIVMIVRDYRPFFFFSLIGTVLLLFGLIFGGVVIKEYIETRYIRRVPLAVLSASTVIAALLNYFAGLILDSLSRRFKEIMIVGKKRL</sequence>
<keyword evidence="1" id="KW-1133">Transmembrane helix</keyword>
<name>A0A2U3QGK0_9BACT</name>
<feature type="domain" description="Glycosyltransferase 2-like" evidence="2">
    <location>
        <begin position="19"/>
        <end position="172"/>
    </location>
</feature>
<dbReference type="Proteomes" id="UP000245125">
    <property type="component" value="Unassembled WGS sequence"/>
</dbReference>
<dbReference type="InterPro" id="IPR001173">
    <property type="entry name" value="Glyco_trans_2-like"/>
</dbReference>
<dbReference type="EMBL" id="OUUY01000072">
    <property type="protein sequence ID" value="SPQ00554.1"/>
    <property type="molecule type" value="Genomic_DNA"/>
</dbReference>
<feature type="transmembrane region" description="Helical" evidence="1">
    <location>
        <begin position="240"/>
        <end position="262"/>
    </location>
</feature>
<evidence type="ECO:0000313" key="4">
    <source>
        <dbReference type="Proteomes" id="UP000245125"/>
    </source>
</evidence>
<evidence type="ECO:0000259" key="2">
    <source>
        <dbReference type="Pfam" id="PF00535"/>
    </source>
</evidence>
<dbReference type="SUPFAM" id="SSF53448">
    <property type="entry name" value="Nucleotide-diphospho-sugar transferases"/>
    <property type="match status" value="1"/>
</dbReference>
<dbReference type="InterPro" id="IPR029044">
    <property type="entry name" value="Nucleotide-diphossugar_trans"/>
</dbReference>
<keyword evidence="4" id="KW-1185">Reference proteome</keyword>
<keyword evidence="1" id="KW-0472">Membrane</keyword>
<feature type="transmembrane region" description="Helical" evidence="1">
    <location>
        <begin position="274"/>
        <end position="297"/>
    </location>
</feature>
<organism evidence="3 4">
    <name type="scientific">Candidatus Sulfobium mesophilum</name>
    <dbReference type="NCBI Taxonomy" id="2016548"/>
    <lineage>
        <taxon>Bacteria</taxon>
        <taxon>Pseudomonadati</taxon>
        <taxon>Nitrospirota</taxon>
        <taxon>Nitrospiria</taxon>
        <taxon>Nitrospirales</taxon>
        <taxon>Nitrospiraceae</taxon>
        <taxon>Candidatus Sulfobium</taxon>
    </lineage>
</organism>
<proteinExistence type="predicted"/>
<evidence type="ECO:0000313" key="3">
    <source>
        <dbReference type="EMBL" id="SPQ00554.1"/>
    </source>
</evidence>
<keyword evidence="1" id="KW-0812">Transmembrane</keyword>
<dbReference type="PANTHER" id="PTHR48090:SF7">
    <property type="entry name" value="RFBJ PROTEIN"/>
    <property type="match status" value="1"/>
</dbReference>
<dbReference type="Gene3D" id="3.90.550.10">
    <property type="entry name" value="Spore Coat Polysaccharide Biosynthesis Protein SpsA, Chain A"/>
    <property type="match status" value="1"/>
</dbReference>
<evidence type="ECO:0000256" key="1">
    <source>
        <dbReference type="SAM" id="Phobius"/>
    </source>
</evidence>
<dbReference type="Pfam" id="PF00535">
    <property type="entry name" value="Glycos_transf_2"/>
    <property type="match status" value="1"/>
</dbReference>
<dbReference type="InterPro" id="IPR050256">
    <property type="entry name" value="Glycosyltransferase_2"/>
</dbReference>